<keyword evidence="4" id="KW-1185">Reference proteome</keyword>
<dbReference type="EnsemblMetazoa" id="AMEC018395-RA">
    <property type="protein sequence ID" value="AMEC018395-PA"/>
    <property type="gene ID" value="AMEC018395"/>
</dbReference>
<keyword evidence="2" id="KW-1133">Transmembrane helix</keyword>
<reference evidence="4" key="1">
    <citation type="submission" date="2014-01" db="EMBL/GenBank/DDBJ databases">
        <title>The Genome Sequence of Anopheles melas CM1001059_A (V2).</title>
        <authorList>
            <consortium name="The Broad Institute Genomics Platform"/>
            <person name="Neafsey D.E."/>
            <person name="Besansky N."/>
            <person name="Howell P."/>
            <person name="Walton C."/>
            <person name="Young S.K."/>
            <person name="Zeng Q."/>
            <person name="Gargeya S."/>
            <person name="Fitzgerald M."/>
            <person name="Haas B."/>
            <person name="Abouelleil A."/>
            <person name="Allen A.W."/>
            <person name="Alvarado L."/>
            <person name="Arachchi H.M."/>
            <person name="Berlin A.M."/>
            <person name="Chapman S.B."/>
            <person name="Gainer-Dewar J."/>
            <person name="Goldberg J."/>
            <person name="Griggs A."/>
            <person name="Gujja S."/>
            <person name="Hansen M."/>
            <person name="Howarth C."/>
            <person name="Imamovic A."/>
            <person name="Ireland A."/>
            <person name="Larimer J."/>
            <person name="McCowan C."/>
            <person name="Murphy C."/>
            <person name="Pearson M."/>
            <person name="Poon T.W."/>
            <person name="Priest M."/>
            <person name="Roberts A."/>
            <person name="Saif S."/>
            <person name="Shea T."/>
            <person name="Sisk P."/>
            <person name="Sykes S."/>
            <person name="Wortman J."/>
            <person name="Nusbaum C."/>
            <person name="Birren B."/>
        </authorList>
    </citation>
    <scope>NUCLEOTIDE SEQUENCE [LARGE SCALE GENOMIC DNA]</scope>
    <source>
        <strain evidence="4">CM1001059</strain>
    </source>
</reference>
<evidence type="ECO:0000256" key="1">
    <source>
        <dbReference type="SAM" id="MobiDB-lite"/>
    </source>
</evidence>
<feature type="region of interest" description="Disordered" evidence="1">
    <location>
        <begin position="122"/>
        <end position="141"/>
    </location>
</feature>
<accession>A0A182UDF5</accession>
<organism evidence="3 4">
    <name type="scientific">Anopheles melas</name>
    <dbReference type="NCBI Taxonomy" id="34690"/>
    <lineage>
        <taxon>Eukaryota</taxon>
        <taxon>Metazoa</taxon>
        <taxon>Ecdysozoa</taxon>
        <taxon>Arthropoda</taxon>
        <taxon>Hexapoda</taxon>
        <taxon>Insecta</taxon>
        <taxon>Pterygota</taxon>
        <taxon>Neoptera</taxon>
        <taxon>Endopterygota</taxon>
        <taxon>Diptera</taxon>
        <taxon>Nematocera</taxon>
        <taxon>Culicoidea</taxon>
        <taxon>Culicidae</taxon>
        <taxon>Anophelinae</taxon>
        <taxon>Anopheles</taxon>
    </lineage>
</organism>
<proteinExistence type="predicted"/>
<sequence>MTAYIVIPVIVLTIMAIWFMVYMYDKRIKPTFSSTSTSATTTTCTNVRQEGAIVYTISNTPNNGGATGMARPAPDLNSGATHIRIEPDGRGGPPPQYTGGYTSQNLIVVTTIPRDLPPSYDQVVTSRNDLPISGSSNDTAV</sequence>
<keyword evidence="2" id="KW-0812">Transmembrane</keyword>
<evidence type="ECO:0000256" key="2">
    <source>
        <dbReference type="SAM" id="Phobius"/>
    </source>
</evidence>
<evidence type="ECO:0000313" key="3">
    <source>
        <dbReference type="EnsemblMetazoa" id="AMEC018395-PA"/>
    </source>
</evidence>
<feature type="transmembrane region" description="Helical" evidence="2">
    <location>
        <begin position="6"/>
        <end position="24"/>
    </location>
</feature>
<evidence type="ECO:0000313" key="4">
    <source>
        <dbReference type="Proteomes" id="UP000075902"/>
    </source>
</evidence>
<feature type="region of interest" description="Disordered" evidence="1">
    <location>
        <begin position="63"/>
        <end position="100"/>
    </location>
</feature>
<dbReference type="VEuPathDB" id="VectorBase:AMEC018395"/>
<name>A0A182UDF5_9DIPT</name>
<dbReference type="VEuPathDB" id="VectorBase:AMEC006225"/>
<dbReference type="Proteomes" id="UP000075902">
    <property type="component" value="Unassembled WGS sequence"/>
</dbReference>
<protein>
    <submittedName>
        <fullName evidence="3">Uncharacterized protein</fullName>
    </submittedName>
</protein>
<dbReference type="EnsemblMetazoa" id="AMEC006225-RA">
    <property type="protein sequence ID" value="AMEC006225-PA"/>
    <property type="gene ID" value="AMEC006225"/>
</dbReference>
<reference evidence="3" key="2">
    <citation type="submission" date="2020-05" db="UniProtKB">
        <authorList>
            <consortium name="EnsemblMetazoa"/>
        </authorList>
    </citation>
    <scope>IDENTIFICATION</scope>
    <source>
        <strain evidence="3">CM1001059</strain>
    </source>
</reference>
<keyword evidence="2" id="KW-0472">Membrane</keyword>
<dbReference type="AlphaFoldDB" id="A0A182UDF5"/>